<feature type="transmembrane region" description="Helical" evidence="1">
    <location>
        <begin position="126"/>
        <end position="145"/>
    </location>
</feature>
<dbReference type="Pfam" id="PF11913">
    <property type="entry name" value="DUF3431"/>
    <property type="match status" value="1"/>
</dbReference>
<evidence type="ECO:0008006" key="4">
    <source>
        <dbReference type="Google" id="ProtNLM"/>
    </source>
</evidence>
<dbReference type="PANTHER" id="PTHR37490:SF1">
    <property type="entry name" value="GLYCOSYLTRANSFERASE 2-LIKE DOMAIN-CONTAINING PROTEIN"/>
    <property type="match status" value="1"/>
</dbReference>
<keyword evidence="1" id="KW-1133">Transmembrane helix</keyword>
<feature type="transmembrane region" description="Helical" evidence="1">
    <location>
        <begin position="372"/>
        <end position="393"/>
    </location>
</feature>
<feature type="transmembrane region" description="Helical" evidence="1">
    <location>
        <begin position="233"/>
        <end position="250"/>
    </location>
</feature>
<feature type="transmembrane region" description="Helical" evidence="1">
    <location>
        <begin position="14"/>
        <end position="36"/>
    </location>
</feature>
<accession>A0AAV9WS30</accession>
<dbReference type="Proteomes" id="UP001370758">
    <property type="component" value="Unassembled WGS sequence"/>
</dbReference>
<feature type="transmembrane region" description="Helical" evidence="1">
    <location>
        <begin position="194"/>
        <end position="221"/>
    </location>
</feature>
<evidence type="ECO:0000313" key="3">
    <source>
        <dbReference type="Proteomes" id="UP001370758"/>
    </source>
</evidence>
<feature type="transmembrane region" description="Helical" evidence="1">
    <location>
        <begin position="93"/>
        <end position="114"/>
    </location>
</feature>
<reference evidence="2 3" key="1">
    <citation type="submission" date="2023-08" db="EMBL/GenBank/DDBJ databases">
        <authorList>
            <person name="Palmer J.M."/>
        </authorList>
    </citation>
    <scope>NUCLEOTIDE SEQUENCE [LARGE SCALE GENOMIC DNA]</scope>
    <source>
        <strain evidence="2 3">TWF481</strain>
    </source>
</reference>
<gene>
    <name evidence="2" type="ORF">TWF481_000018</name>
</gene>
<dbReference type="EMBL" id="JAVHJL010000001">
    <property type="protein sequence ID" value="KAK6511096.1"/>
    <property type="molecule type" value="Genomic_DNA"/>
</dbReference>
<keyword evidence="1" id="KW-0812">Transmembrane</keyword>
<feature type="transmembrane region" description="Helical" evidence="1">
    <location>
        <begin position="65"/>
        <end position="87"/>
    </location>
</feature>
<proteinExistence type="predicted"/>
<protein>
    <recommendedName>
        <fullName evidence="4">Glycosyltransferase 2-like domain-containing protein</fullName>
    </recommendedName>
</protein>
<dbReference type="AlphaFoldDB" id="A0AAV9WS30"/>
<dbReference type="InterPro" id="IPR021838">
    <property type="entry name" value="DUF3431"/>
</dbReference>
<evidence type="ECO:0000256" key="1">
    <source>
        <dbReference type="SAM" id="Phobius"/>
    </source>
</evidence>
<evidence type="ECO:0000313" key="2">
    <source>
        <dbReference type="EMBL" id="KAK6511096.1"/>
    </source>
</evidence>
<feature type="transmembrane region" description="Helical" evidence="1">
    <location>
        <begin position="151"/>
        <end position="173"/>
    </location>
</feature>
<organism evidence="2 3">
    <name type="scientific">Arthrobotrys musiformis</name>
    <dbReference type="NCBI Taxonomy" id="47236"/>
    <lineage>
        <taxon>Eukaryota</taxon>
        <taxon>Fungi</taxon>
        <taxon>Dikarya</taxon>
        <taxon>Ascomycota</taxon>
        <taxon>Pezizomycotina</taxon>
        <taxon>Orbiliomycetes</taxon>
        <taxon>Orbiliales</taxon>
        <taxon>Orbiliaceae</taxon>
        <taxon>Arthrobotrys</taxon>
    </lineage>
</organism>
<keyword evidence="3" id="KW-1185">Reference proteome</keyword>
<keyword evidence="1" id="KW-0472">Membrane</keyword>
<sequence length="682" mass="76750">MCIVRMASSSNDSFLFVALCLLWIHSFTTLFTALFAHLTIKSIRGKNSSSRQTSNFSTGHSNQDIVLRVIASILEAVTQICVVESLFQTRSIVLPMLFYYMADVIVHVIQLAYLRFRPTSTRGVTYTLLTPILLTVPFAILIFLAERKLSPFGLVFLFIGVGSYVFSASIKFYQDYNLGLRLSPKMTATRDFKWPSWLTIVFTLVGTSILIVCGLEGLILISRGGLQKLKADLHPVFLIPSIVLGILNALEGSESRRKESNDLEDFESADSQADYATSRATMDAVAVFVCTFLLFLQTPTWIQLISYGIIAIANTLIVFIFCQSININTDLHQVEIAESENVELEDYSATRKLLDSEEIITRRKKLRLQGSYYSFVLKLWILFASLLGTKLLLERSSSDKGLDGTFFQIPTPGSLEEIPKMDVVISYFKEDLKGVQSFLQELKSIPQIRQLDVNILIYTKNNESNLAKIRSLTMANDVIELPNEGREGGTYLHHILNRWGALANHTLFIQAEPHSRSQVLDRIKLYFDPFRTGMLDLGHRELRGCKCLDCRDEYSWSDTTGLIPDLMAQAHHIKCDENTQVATSYKGQFLVSSKRIRAAKRSLYETLNDKLVGKDRVLIGDPQVDRIDAPIFGYSLERSWNVIFQCADLTGVRDMCPGLTLLGTNFGDFNDAHPGDCGCLDE</sequence>
<comment type="caution">
    <text evidence="2">The sequence shown here is derived from an EMBL/GenBank/DDBJ whole genome shotgun (WGS) entry which is preliminary data.</text>
</comment>
<feature type="transmembrane region" description="Helical" evidence="1">
    <location>
        <begin position="304"/>
        <end position="322"/>
    </location>
</feature>
<dbReference type="PANTHER" id="PTHR37490">
    <property type="entry name" value="EXPRESSED PROTEIN"/>
    <property type="match status" value="1"/>
</dbReference>
<name>A0AAV9WS30_9PEZI</name>